<protein>
    <submittedName>
        <fullName evidence="8">Pumilio domain-containing protein C56F2.08c</fullName>
    </submittedName>
</protein>
<dbReference type="PANTHER" id="PTHR47093:SF1">
    <property type="entry name" value="PROTEIN JSN1-RELATED"/>
    <property type="match status" value="1"/>
</dbReference>
<feature type="domain" description="RRM" evidence="6">
    <location>
        <begin position="243"/>
        <end position="321"/>
    </location>
</feature>
<proteinExistence type="predicted"/>
<evidence type="ECO:0000313" key="8">
    <source>
        <dbReference type="EMBL" id="KKF95682.1"/>
    </source>
</evidence>
<evidence type="ECO:0000256" key="3">
    <source>
        <dbReference type="PROSITE-ProRule" id="PRU00176"/>
    </source>
</evidence>
<feature type="compositionally biased region" description="Polar residues" evidence="5">
    <location>
        <begin position="902"/>
        <end position="911"/>
    </location>
</feature>
<dbReference type="PROSITE" id="PS50102">
    <property type="entry name" value="RRM"/>
    <property type="match status" value="1"/>
</dbReference>
<dbReference type="InterPro" id="IPR035979">
    <property type="entry name" value="RBD_domain_sf"/>
</dbReference>
<evidence type="ECO:0000256" key="4">
    <source>
        <dbReference type="PROSITE-ProRule" id="PRU00317"/>
    </source>
</evidence>
<dbReference type="PROSITE" id="PS50303">
    <property type="entry name" value="PUM_HD"/>
    <property type="match status" value="1"/>
</dbReference>
<dbReference type="InterPro" id="IPR011989">
    <property type="entry name" value="ARM-like"/>
</dbReference>
<dbReference type="Pfam" id="PF00806">
    <property type="entry name" value="PUF"/>
    <property type="match status" value="3"/>
</dbReference>
<dbReference type="PROSITE" id="PS50302">
    <property type="entry name" value="PUM"/>
    <property type="match status" value="3"/>
</dbReference>
<dbReference type="Gene3D" id="3.30.70.330">
    <property type="match status" value="1"/>
</dbReference>
<feature type="repeat" description="Pumilio" evidence="4">
    <location>
        <begin position="452"/>
        <end position="487"/>
    </location>
</feature>
<keyword evidence="3" id="KW-0694">RNA-binding</keyword>
<keyword evidence="9" id="KW-1185">Reference proteome</keyword>
<dbReference type="GO" id="GO:0000288">
    <property type="term" value="P:nuclear-transcribed mRNA catabolic process, deadenylation-dependent decay"/>
    <property type="evidence" value="ECO:0007669"/>
    <property type="project" value="TreeGrafter"/>
</dbReference>
<name>A0A0F8CYI2_CERFI</name>
<feature type="region of interest" description="Disordered" evidence="5">
    <location>
        <begin position="743"/>
        <end position="969"/>
    </location>
</feature>
<dbReference type="GO" id="GO:0003723">
    <property type="term" value="F:RNA binding"/>
    <property type="evidence" value="ECO:0007669"/>
    <property type="project" value="UniProtKB-UniRule"/>
</dbReference>
<gene>
    <name evidence="8" type="ORF">CFO_g1971</name>
</gene>
<evidence type="ECO:0000259" key="6">
    <source>
        <dbReference type="PROSITE" id="PS50102"/>
    </source>
</evidence>
<dbReference type="SMART" id="SM00360">
    <property type="entry name" value="RRM"/>
    <property type="match status" value="1"/>
</dbReference>
<dbReference type="InterPro" id="IPR012677">
    <property type="entry name" value="Nucleotide-bd_a/b_plait_sf"/>
</dbReference>
<comment type="caution">
    <text evidence="8">The sequence shown here is derived from an EMBL/GenBank/DDBJ whole genome shotgun (WGS) entry which is preliminary data.</text>
</comment>
<feature type="repeat" description="Pumilio" evidence="4">
    <location>
        <begin position="525"/>
        <end position="563"/>
    </location>
</feature>
<feature type="compositionally biased region" description="Polar residues" evidence="5">
    <location>
        <begin position="763"/>
        <end position="772"/>
    </location>
</feature>
<evidence type="ECO:0000259" key="7">
    <source>
        <dbReference type="PROSITE" id="PS50303"/>
    </source>
</evidence>
<dbReference type="InterPro" id="IPR000504">
    <property type="entry name" value="RRM_dom"/>
</dbReference>
<reference evidence="8 9" key="1">
    <citation type="submission" date="2015-04" db="EMBL/GenBank/DDBJ databases">
        <title>Genome sequence of Ceratocystis platani, a major pathogen of plane trees.</title>
        <authorList>
            <person name="Belbahri L."/>
        </authorList>
    </citation>
    <scope>NUCLEOTIDE SEQUENCE [LARGE SCALE GENOMIC DNA]</scope>
    <source>
        <strain evidence="8 9">CFO</strain>
    </source>
</reference>
<dbReference type="AlphaFoldDB" id="A0A0F8CYI2"/>
<evidence type="ECO:0000256" key="1">
    <source>
        <dbReference type="ARBA" id="ARBA00022737"/>
    </source>
</evidence>
<keyword evidence="1" id="KW-0677">Repeat</keyword>
<feature type="compositionally biased region" description="Polar residues" evidence="5">
    <location>
        <begin position="38"/>
        <end position="53"/>
    </location>
</feature>
<feature type="domain" description="PUM-HD" evidence="7">
    <location>
        <begin position="387"/>
        <end position="743"/>
    </location>
</feature>
<dbReference type="PANTHER" id="PTHR47093">
    <property type="entry name" value="PROTEIN JSN1-RELATED"/>
    <property type="match status" value="1"/>
</dbReference>
<dbReference type="InterPro" id="IPR016024">
    <property type="entry name" value="ARM-type_fold"/>
</dbReference>
<feature type="region of interest" description="Disordered" evidence="5">
    <location>
        <begin position="1"/>
        <end position="142"/>
    </location>
</feature>
<dbReference type="Proteomes" id="UP000034841">
    <property type="component" value="Unassembled WGS sequence"/>
</dbReference>
<sequence length="969" mass="104704">MSLSGFIPPANRTSSPTASTSSNDPPPVRSPYGLQAPGSGQSNPTSRPGTASPNRELGSLNPNSGRLMPKRARELQYHEAGGAPGLPNPWGGPPTSGNSTPLRENIPESPTDGFPDFGTVEASGAFGAPPAPAAPTTTRRARADEEDAMDEAMILQSQAQELQERIIATHTAITHHNMAVQALASQAPFLTRPRARTAGVLDTPGARLLGTYHSTQTLTASLVPPELRMGSETDYEEMSQAVNAMSIGRASSRGVNPEEQGLIEEMFKNFGQIISVRVLTHKNCGFVNFDSNEAAAAARREMNGKEIFPGSGPIRINYAKPPSQSNTPSNEGAFPSPSPDTATREQPAIEDTAVTPHPPSAPPTIPLSELANQIRAMAEKFSEGSRREDDDIPRVKERLARAIAYDSYYPEIPPIRESNHSRMYDAPKLRDIRKRIDNQTMHREEIELTAIQMLPEVAELSSDYLGNTVVQKLFEYCSDDVRDQMLERVAPHLAEIGVHKNGTWAAQKIIDVCKTPKQMTMIADNLRPYTVSLFLDQYGNYVLQGCLKFGTPYNDFIFEAMLRRMWEIAQGRYGARAMRACLEAYACGKDGQRMMAAAIALHSAQLATNANGALLLTWYLDSCTFPHRRALLAPHLAEHLILLCTHKVAYLTVLKVVNQKAEPEARDIIIKAMFFSPEQKTLEGILKDHSCGATLIFKVLTTPFFDDNIRPQVIETVKSVLIAIKAQPNQGYKRLMDEVGISTRNTGAPNAPREAVTAEQRPKSASRQNQGPTGMAPPQGSQTKGQQPNNAPYYNNGPSKSNNSTPQPSGGYSTPARSEGGESGMTPFPSFGPVASAFAQQNPMPSQAMPPYHGGPQGHQSSGPPRGGPMGNYYPPMGGNGYNGGYPADQYRGMPATAPGMGNSSNPQGISPNYPPGLNMSGNSQYGYNNNGHNMGQMPPMGYNNNGMPQGSGQGGQGQAQDNSRRGRA</sequence>
<feature type="compositionally biased region" description="Polar residues" evidence="5">
    <location>
        <begin position="779"/>
        <end position="816"/>
    </location>
</feature>
<accession>A0A0F8CYI2</accession>
<feature type="compositionally biased region" description="Low complexity" evidence="5">
    <location>
        <begin position="919"/>
        <end position="934"/>
    </location>
</feature>
<evidence type="ECO:0000256" key="2">
    <source>
        <dbReference type="ARBA" id="ARBA00024893"/>
    </source>
</evidence>
<dbReference type="OrthoDB" id="2017782at2759"/>
<dbReference type="EMBL" id="LBBL01000082">
    <property type="protein sequence ID" value="KKF95682.1"/>
    <property type="molecule type" value="Genomic_DNA"/>
</dbReference>
<feature type="region of interest" description="Disordered" evidence="5">
    <location>
        <begin position="305"/>
        <end position="346"/>
    </location>
</feature>
<dbReference type="InterPro" id="IPR033133">
    <property type="entry name" value="PUM-HD"/>
</dbReference>
<dbReference type="Pfam" id="PF00076">
    <property type="entry name" value="RRM_1"/>
    <property type="match status" value="1"/>
</dbReference>
<dbReference type="SUPFAM" id="SSF48371">
    <property type="entry name" value="ARM repeat"/>
    <property type="match status" value="1"/>
</dbReference>
<dbReference type="Gene3D" id="1.25.10.10">
    <property type="entry name" value="Leucine-rich Repeat Variant"/>
    <property type="match status" value="1"/>
</dbReference>
<evidence type="ECO:0000313" key="9">
    <source>
        <dbReference type="Proteomes" id="UP000034841"/>
    </source>
</evidence>
<dbReference type="FunFam" id="1.25.10.10:FF:000167">
    <property type="entry name" value="RNA binding protein Jsn1"/>
    <property type="match status" value="1"/>
</dbReference>
<feature type="repeat" description="Pumilio" evidence="4">
    <location>
        <begin position="488"/>
        <end position="523"/>
    </location>
</feature>
<dbReference type="InterPro" id="IPR001313">
    <property type="entry name" value="Pumilio_RNA-bd_rpt"/>
</dbReference>
<evidence type="ECO:0000256" key="5">
    <source>
        <dbReference type="SAM" id="MobiDB-lite"/>
    </source>
</evidence>
<dbReference type="SMART" id="SM00025">
    <property type="entry name" value="Pumilio"/>
    <property type="match status" value="5"/>
</dbReference>
<feature type="compositionally biased region" description="Polar residues" evidence="5">
    <location>
        <begin position="11"/>
        <end position="23"/>
    </location>
</feature>
<organism evidence="8 9">
    <name type="scientific">Ceratocystis fimbriata f. sp. platani</name>
    <dbReference type="NCBI Taxonomy" id="88771"/>
    <lineage>
        <taxon>Eukaryota</taxon>
        <taxon>Fungi</taxon>
        <taxon>Dikarya</taxon>
        <taxon>Ascomycota</taxon>
        <taxon>Pezizomycotina</taxon>
        <taxon>Sordariomycetes</taxon>
        <taxon>Hypocreomycetidae</taxon>
        <taxon>Microascales</taxon>
        <taxon>Ceratocystidaceae</taxon>
        <taxon>Ceratocystis</taxon>
    </lineage>
</organism>
<comment type="function">
    <text evidence="2">RNA-binding nucleolar protein required for pre-rRNA processing. Involved in production of 18S rRNA and assembly of small ribosomal subunit.</text>
</comment>
<dbReference type="InterPro" id="IPR052645">
    <property type="entry name" value="Pumilio_domain_protein"/>
</dbReference>
<dbReference type="SUPFAM" id="SSF54928">
    <property type="entry name" value="RNA-binding domain, RBD"/>
    <property type="match status" value="1"/>
</dbReference>